<accession>A0ACC1N414</accession>
<protein>
    <submittedName>
        <fullName evidence="1">Uncharacterized protein</fullName>
    </submittedName>
</protein>
<name>A0ACC1N414_9HYPO</name>
<sequence length="213" mass="22562">MSQLKNEVSSSDFEVEADDHYAASKLALIRLVNTLRVGLTVLALVIGVVVLGLGADTLAVYRATSLPEDYLLQLWPAEFDIRPTNALIACGVIVLVANGMALGLSQVSAIHTKYAARSSVSLAAPVIGLIGALVAMSIFYAINASTEVDSIQSWSCRWEGVAMSMQPHFGTLCKESKAALTLATLLVPVEALIIGVAGYEAALLRRISQASHH</sequence>
<comment type="caution">
    <text evidence="1">The sequence shown here is derived from an EMBL/GenBank/DDBJ whole genome shotgun (WGS) entry which is preliminary data.</text>
</comment>
<dbReference type="Proteomes" id="UP001143910">
    <property type="component" value="Unassembled WGS sequence"/>
</dbReference>
<evidence type="ECO:0000313" key="1">
    <source>
        <dbReference type="EMBL" id="KAJ2974025.1"/>
    </source>
</evidence>
<organism evidence="1 2">
    <name type="scientific">Zarea fungicola</name>
    <dbReference type="NCBI Taxonomy" id="93591"/>
    <lineage>
        <taxon>Eukaryota</taxon>
        <taxon>Fungi</taxon>
        <taxon>Dikarya</taxon>
        <taxon>Ascomycota</taxon>
        <taxon>Pezizomycotina</taxon>
        <taxon>Sordariomycetes</taxon>
        <taxon>Hypocreomycetidae</taxon>
        <taxon>Hypocreales</taxon>
        <taxon>Cordycipitaceae</taxon>
        <taxon>Zarea</taxon>
    </lineage>
</organism>
<keyword evidence="2" id="KW-1185">Reference proteome</keyword>
<evidence type="ECO:0000313" key="2">
    <source>
        <dbReference type="Proteomes" id="UP001143910"/>
    </source>
</evidence>
<proteinExistence type="predicted"/>
<gene>
    <name evidence="1" type="ORF">NQ176_g6270</name>
</gene>
<reference evidence="1" key="1">
    <citation type="submission" date="2022-08" db="EMBL/GenBank/DDBJ databases">
        <title>Genome Sequence of Lecanicillium fungicola.</title>
        <authorList>
            <person name="Buettner E."/>
        </authorList>
    </citation>
    <scope>NUCLEOTIDE SEQUENCE</scope>
    <source>
        <strain evidence="1">Babe33</strain>
    </source>
</reference>
<dbReference type="EMBL" id="JANJQO010000885">
    <property type="protein sequence ID" value="KAJ2974025.1"/>
    <property type="molecule type" value="Genomic_DNA"/>
</dbReference>